<sequence>MGLPTPDTSHLRDPRFASVYEPAEDTYLLLDALENDLPRLHAQRPTICVEIGSGSGCVSTFLGQVLTPHASLIISTDINPAATQATRQTTGRSGGAAVFAQCHTRFVQALEPRLQGNVDVLVFNPPYVVTPEEEVGSMGEAAAWAGGKDGRAVVDRLLPRVAALLAPGGVFYLVVIEENRPDEIIHLMAAQGLVGERVLERRAGRERLSILRFTKGD</sequence>
<dbReference type="OrthoDB" id="406152at2759"/>
<keyword evidence="5" id="KW-0949">S-adenosyl-L-methionine</keyword>
<keyword evidence="9" id="KW-1185">Reference proteome</keyword>
<dbReference type="EMBL" id="JANBUM010000012">
    <property type="protein sequence ID" value="KAJ2787787.1"/>
    <property type="molecule type" value="Genomic_DNA"/>
</dbReference>
<accession>A0A9W8HN69</accession>
<dbReference type="InterPro" id="IPR029063">
    <property type="entry name" value="SAM-dependent_MTases_sf"/>
</dbReference>
<dbReference type="PANTHER" id="PTHR45875">
    <property type="entry name" value="METHYLTRANSFERASE N6AMT1"/>
    <property type="match status" value="1"/>
</dbReference>
<evidence type="ECO:0000256" key="1">
    <source>
        <dbReference type="ARBA" id="ARBA00004123"/>
    </source>
</evidence>
<evidence type="ECO:0000313" key="8">
    <source>
        <dbReference type="EMBL" id="KAJ2787787.1"/>
    </source>
</evidence>
<proteinExistence type="inferred from homology"/>
<dbReference type="CDD" id="cd02440">
    <property type="entry name" value="AdoMet_MTases"/>
    <property type="match status" value="1"/>
</dbReference>
<dbReference type="Proteomes" id="UP001140172">
    <property type="component" value="Unassembled WGS sequence"/>
</dbReference>
<dbReference type="GO" id="GO:0102559">
    <property type="term" value="F:peptide chain release factor N(5)-glutamine methyltransferase activity"/>
    <property type="evidence" value="ECO:0007669"/>
    <property type="project" value="UniProtKB-EC"/>
</dbReference>
<dbReference type="InterPro" id="IPR052190">
    <property type="entry name" value="Euk-Arch_PrmC-MTase"/>
</dbReference>
<dbReference type="InterPro" id="IPR004557">
    <property type="entry name" value="PrmC-related"/>
</dbReference>
<dbReference type="InterPro" id="IPR002052">
    <property type="entry name" value="DNA_methylase_N6_adenine_CS"/>
</dbReference>
<dbReference type="SUPFAM" id="SSF53335">
    <property type="entry name" value="S-adenosyl-L-methionine-dependent methyltransferases"/>
    <property type="match status" value="1"/>
</dbReference>
<gene>
    <name evidence="8" type="primary">N6AMT1</name>
    <name evidence="8" type="ORF">GGI15_000419</name>
</gene>
<organism evidence="8 9">
    <name type="scientific">Coemansia interrupta</name>
    <dbReference type="NCBI Taxonomy" id="1126814"/>
    <lineage>
        <taxon>Eukaryota</taxon>
        <taxon>Fungi</taxon>
        <taxon>Fungi incertae sedis</taxon>
        <taxon>Zoopagomycota</taxon>
        <taxon>Kickxellomycotina</taxon>
        <taxon>Kickxellomycetes</taxon>
        <taxon>Kickxellales</taxon>
        <taxon>Kickxellaceae</taxon>
        <taxon>Coemansia</taxon>
    </lineage>
</organism>
<reference evidence="8" key="1">
    <citation type="submission" date="2022-07" db="EMBL/GenBank/DDBJ databases">
        <title>Phylogenomic reconstructions and comparative analyses of Kickxellomycotina fungi.</title>
        <authorList>
            <person name="Reynolds N.K."/>
            <person name="Stajich J.E."/>
            <person name="Barry K."/>
            <person name="Grigoriev I.V."/>
            <person name="Crous P."/>
            <person name="Smith M.E."/>
        </authorList>
    </citation>
    <scope>NUCLEOTIDE SEQUENCE</scope>
    <source>
        <strain evidence="8">BCRC 34489</strain>
    </source>
</reference>
<dbReference type="GO" id="GO:0035657">
    <property type="term" value="C:eRF1 methyltransferase complex"/>
    <property type="evidence" value="ECO:0007669"/>
    <property type="project" value="TreeGrafter"/>
</dbReference>
<evidence type="ECO:0000256" key="2">
    <source>
        <dbReference type="ARBA" id="ARBA00006149"/>
    </source>
</evidence>
<comment type="subcellular location">
    <subcellularLocation>
        <location evidence="1">Nucleus</location>
    </subcellularLocation>
</comment>
<dbReference type="PANTHER" id="PTHR45875:SF1">
    <property type="entry name" value="METHYLTRANSFERASE N6AMT1"/>
    <property type="match status" value="1"/>
</dbReference>
<keyword evidence="6" id="KW-0539">Nucleus</keyword>
<evidence type="ECO:0000313" key="9">
    <source>
        <dbReference type="Proteomes" id="UP001140172"/>
    </source>
</evidence>
<feature type="domain" description="Methyltransferase small" evidence="7">
    <location>
        <begin position="27"/>
        <end position="132"/>
    </location>
</feature>
<evidence type="ECO:0000256" key="4">
    <source>
        <dbReference type="ARBA" id="ARBA00022679"/>
    </source>
</evidence>
<dbReference type="GO" id="GO:0005634">
    <property type="term" value="C:nucleus"/>
    <property type="evidence" value="ECO:0007669"/>
    <property type="project" value="UniProtKB-SubCell"/>
</dbReference>
<dbReference type="Gene3D" id="3.40.50.150">
    <property type="entry name" value="Vaccinia Virus protein VP39"/>
    <property type="match status" value="1"/>
</dbReference>
<dbReference type="FunFam" id="3.40.50.150:FF:000077">
    <property type="entry name" value="HemK methyltransferase family member 2"/>
    <property type="match status" value="1"/>
</dbReference>
<keyword evidence="3 8" id="KW-0489">Methyltransferase</keyword>
<dbReference type="EC" id="2.1.1.297" evidence="8"/>
<dbReference type="Pfam" id="PF05175">
    <property type="entry name" value="MTS"/>
    <property type="match status" value="1"/>
</dbReference>
<keyword evidence="4 8" id="KW-0808">Transferase</keyword>
<protein>
    <submittedName>
        <fullName evidence="8">HemK methyltransferase member 2</fullName>
        <ecNumber evidence="8">2.1.1.297</ecNumber>
    </submittedName>
</protein>
<dbReference type="PROSITE" id="PS00092">
    <property type="entry name" value="N6_MTASE"/>
    <property type="match status" value="1"/>
</dbReference>
<dbReference type="AlphaFoldDB" id="A0A9W8HN69"/>
<name>A0A9W8HN69_9FUNG</name>
<dbReference type="InterPro" id="IPR007848">
    <property type="entry name" value="Small_mtfrase_dom"/>
</dbReference>
<dbReference type="NCBIfam" id="TIGR00537">
    <property type="entry name" value="hemK_rel_arch"/>
    <property type="match status" value="1"/>
</dbReference>
<dbReference type="GO" id="GO:0032259">
    <property type="term" value="P:methylation"/>
    <property type="evidence" value="ECO:0007669"/>
    <property type="project" value="UniProtKB-KW"/>
</dbReference>
<evidence type="ECO:0000256" key="3">
    <source>
        <dbReference type="ARBA" id="ARBA00022603"/>
    </source>
</evidence>
<dbReference type="GO" id="GO:0003676">
    <property type="term" value="F:nucleic acid binding"/>
    <property type="evidence" value="ECO:0007669"/>
    <property type="project" value="InterPro"/>
</dbReference>
<comment type="caution">
    <text evidence="8">The sequence shown here is derived from an EMBL/GenBank/DDBJ whole genome shotgun (WGS) entry which is preliminary data.</text>
</comment>
<evidence type="ECO:0000256" key="6">
    <source>
        <dbReference type="ARBA" id="ARBA00023242"/>
    </source>
</evidence>
<comment type="similarity">
    <text evidence="2">Belongs to the eukaryotic/archaeal PrmC-related family.</text>
</comment>
<evidence type="ECO:0000256" key="5">
    <source>
        <dbReference type="ARBA" id="ARBA00022691"/>
    </source>
</evidence>
<evidence type="ECO:0000259" key="7">
    <source>
        <dbReference type="Pfam" id="PF05175"/>
    </source>
</evidence>